<feature type="compositionally biased region" description="Polar residues" evidence="1">
    <location>
        <begin position="12"/>
        <end position="21"/>
    </location>
</feature>
<dbReference type="Proteomes" id="UP000604046">
    <property type="component" value="Unassembled WGS sequence"/>
</dbReference>
<reference evidence="2" key="1">
    <citation type="submission" date="2021-02" db="EMBL/GenBank/DDBJ databases">
        <authorList>
            <person name="Dougan E. K."/>
            <person name="Rhodes N."/>
            <person name="Thang M."/>
            <person name="Chan C."/>
        </authorList>
    </citation>
    <scope>NUCLEOTIDE SEQUENCE</scope>
</reference>
<sequence length="131" mass="14239">MRGNKKLGAHSMSPQRLSPSAASGRGTGRRPFAHCRARFAPHLLRASAIPAYVSRLSVLLAVAAAHYVDWLQARLATAPGACMLAERGPPRQQHKWKHRSAQVETQDTGVGGMWPRNPQQIALAACWQQAA</sequence>
<feature type="region of interest" description="Disordered" evidence="1">
    <location>
        <begin position="1"/>
        <end position="30"/>
    </location>
</feature>
<dbReference type="AlphaFoldDB" id="A0A812MD97"/>
<evidence type="ECO:0000313" key="2">
    <source>
        <dbReference type="EMBL" id="CAE7260024.1"/>
    </source>
</evidence>
<dbReference type="EMBL" id="CAJNDS010001446">
    <property type="protein sequence ID" value="CAE7260024.1"/>
    <property type="molecule type" value="Genomic_DNA"/>
</dbReference>
<organism evidence="2 3">
    <name type="scientific">Symbiodinium natans</name>
    <dbReference type="NCBI Taxonomy" id="878477"/>
    <lineage>
        <taxon>Eukaryota</taxon>
        <taxon>Sar</taxon>
        <taxon>Alveolata</taxon>
        <taxon>Dinophyceae</taxon>
        <taxon>Suessiales</taxon>
        <taxon>Symbiodiniaceae</taxon>
        <taxon>Symbiodinium</taxon>
    </lineage>
</organism>
<name>A0A812MD97_9DINO</name>
<gene>
    <name evidence="2" type="ORF">SNAT2548_LOCUS13566</name>
</gene>
<evidence type="ECO:0000313" key="3">
    <source>
        <dbReference type="Proteomes" id="UP000604046"/>
    </source>
</evidence>
<evidence type="ECO:0000256" key="1">
    <source>
        <dbReference type="SAM" id="MobiDB-lite"/>
    </source>
</evidence>
<protein>
    <submittedName>
        <fullName evidence="2">Uncharacterized protein</fullName>
    </submittedName>
</protein>
<accession>A0A812MD97</accession>
<proteinExistence type="predicted"/>
<comment type="caution">
    <text evidence="2">The sequence shown here is derived from an EMBL/GenBank/DDBJ whole genome shotgun (WGS) entry which is preliminary data.</text>
</comment>
<keyword evidence="3" id="KW-1185">Reference proteome</keyword>